<dbReference type="RefSeq" id="WP_275410775.1">
    <property type="nucleotide sequence ID" value="NZ_BOOW01000044.1"/>
</dbReference>
<gene>
    <name evidence="1" type="ORF">Ssi02_66820</name>
</gene>
<proteinExistence type="predicted"/>
<reference evidence="1" key="1">
    <citation type="submission" date="2021-01" db="EMBL/GenBank/DDBJ databases">
        <title>Whole genome shotgun sequence of Sinosporangium siamense NBRC 109515.</title>
        <authorList>
            <person name="Komaki H."/>
            <person name="Tamura T."/>
        </authorList>
    </citation>
    <scope>NUCLEOTIDE SEQUENCE</scope>
    <source>
        <strain evidence="1">NBRC 109515</strain>
    </source>
</reference>
<dbReference type="AlphaFoldDB" id="A0A919VAG6"/>
<dbReference type="Proteomes" id="UP000606172">
    <property type="component" value="Unassembled WGS sequence"/>
</dbReference>
<sequence length="40" mass="4746">MLSEGQLDSFVFAQEDEEVLRAQRQKLIARVYEPFRLYLG</sequence>
<organism evidence="1 2">
    <name type="scientific">Sinosporangium siamense</name>
    <dbReference type="NCBI Taxonomy" id="1367973"/>
    <lineage>
        <taxon>Bacteria</taxon>
        <taxon>Bacillati</taxon>
        <taxon>Actinomycetota</taxon>
        <taxon>Actinomycetes</taxon>
        <taxon>Streptosporangiales</taxon>
        <taxon>Streptosporangiaceae</taxon>
        <taxon>Sinosporangium</taxon>
    </lineage>
</organism>
<name>A0A919VAG6_9ACTN</name>
<evidence type="ECO:0000313" key="2">
    <source>
        <dbReference type="Proteomes" id="UP000606172"/>
    </source>
</evidence>
<evidence type="ECO:0000313" key="1">
    <source>
        <dbReference type="EMBL" id="GII96451.1"/>
    </source>
</evidence>
<protein>
    <submittedName>
        <fullName evidence="1">Uncharacterized protein</fullName>
    </submittedName>
</protein>
<accession>A0A919VAG6</accession>
<dbReference type="EMBL" id="BOOW01000044">
    <property type="protein sequence ID" value="GII96451.1"/>
    <property type="molecule type" value="Genomic_DNA"/>
</dbReference>
<comment type="caution">
    <text evidence="1">The sequence shown here is derived from an EMBL/GenBank/DDBJ whole genome shotgun (WGS) entry which is preliminary data.</text>
</comment>
<keyword evidence="2" id="KW-1185">Reference proteome</keyword>